<dbReference type="InterPro" id="IPR050951">
    <property type="entry name" value="Retrovirus_Pol_polyprotein"/>
</dbReference>
<dbReference type="EC" id="2.7.7.49" evidence="1"/>
<dbReference type="OMA" id="FTEAWAP"/>
<dbReference type="PANTHER" id="PTHR37984:SF15">
    <property type="entry name" value="INTEGRASE CATALYTIC DOMAIN-CONTAINING PROTEIN"/>
    <property type="match status" value="1"/>
</dbReference>
<proteinExistence type="predicted"/>
<evidence type="ECO:0000256" key="1">
    <source>
        <dbReference type="ARBA" id="ARBA00012493"/>
    </source>
</evidence>
<dbReference type="InterPro" id="IPR041588">
    <property type="entry name" value="Integrase_H2C2"/>
</dbReference>
<evidence type="ECO:0000313" key="4">
    <source>
        <dbReference type="WBParaSite" id="nRc.2.0.1.t11997-RA"/>
    </source>
</evidence>
<dbReference type="GO" id="GO:0003964">
    <property type="term" value="F:RNA-directed DNA polymerase activity"/>
    <property type="evidence" value="ECO:0007669"/>
    <property type="project" value="UniProtKB-EC"/>
</dbReference>
<dbReference type="PANTHER" id="PTHR37984">
    <property type="entry name" value="PROTEIN CBG26694"/>
    <property type="match status" value="1"/>
</dbReference>
<dbReference type="Gene3D" id="1.10.340.70">
    <property type="match status" value="1"/>
</dbReference>
<evidence type="ECO:0000313" key="3">
    <source>
        <dbReference type="Proteomes" id="UP000887565"/>
    </source>
</evidence>
<protein>
    <recommendedName>
        <fullName evidence="1">RNA-directed DNA polymerase</fullName>
        <ecNumber evidence="1">2.7.7.49</ecNumber>
    </recommendedName>
</protein>
<keyword evidence="3" id="KW-1185">Reference proteome</keyword>
<sequence>MNKAHERHSGIIKTKIKLCETHWWPGIAPDIKETIHDCQGCQDSAKSNPQLMIPSNPLLLPKAPWEKNVIDITGPFARAPYQSRFEIIVINYLSSFTEAWAPTTLLKG</sequence>
<accession>A0A915IDM6</accession>
<dbReference type="Pfam" id="PF17921">
    <property type="entry name" value="Integrase_H2C2"/>
    <property type="match status" value="1"/>
</dbReference>
<name>A0A915IDM6_ROMCU</name>
<dbReference type="WBParaSite" id="nRc.2.0.1.t11997-RA">
    <property type="protein sequence ID" value="nRc.2.0.1.t11997-RA"/>
    <property type="gene ID" value="nRc.2.0.1.g11997"/>
</dbReference>
<dbReference type="Proteomes" id="UP000887565">
    <property type="component" value="Unplaced"/>
</dbReference>
<dbReference type="AlphaFoldDB" id="A0A915IDM6"/>
<organism evidence="3 4">
    <name type="scientific">Romanomermis culicivorax</name>
    <name type="common">Nematode worm</name>
    <dbReference type="NCBI Taxonomy" id="13658"/>
    <lineage>
        <taxon>Eukaryota</taxon>
        <taxon>Metazoa</taxon>
        <taxon>Ecdysozoa</taxon>
        <taxon>Nematoda</taxon>
        <taxon>Enoplea</taxon>
        <taxon>Dorylaimia</taxon>
        <taxon>Mermithida</taxon>
        <taxon>Mermithoidea</taxon>
        <taxon>Mermithidae</taxon>
        <taxon>Romanomermis</taxon>
    </lineage>
</organism>
<reference evidence="4" key="1">
    <citation type="submission" date="2022-11" db="UniProtKB">
        <authorList>
            <consortium name="WormBaseParasite"/>
        </authorList>
    </citation>
    <scope>IDENTIFICATION</scope>
</reference>
<evidence type="ECO:0000259" key="2">
    <source>
        <dbReference type="Pfam" id="PF17921"/>
    </source>
</evidence>
<feature type="domain" description="Integrase zinc-binding" evidence="2">
    <location>
        <begin position="2"/>
        <end position="44"/>
    </location>
</feature>